<evidence type="ECO:0000256" key="8">
    <source>
        <dbReference type="ARBA" id="ARBA00023180"/>
    </source>
</evidence>
<dbReference type="InterPro" id="IPR011527">
    <property type="entry name" value="ABC1_TM_dom"/>
</dbReference>
<evidence type="ECO:0000256" key="5">
    <source>
        <dbReference type="ARBA" id="ARBA00022840"/>
    </source>
</evidence>
<dbReference type="SUPFAM" id="SSF90123">
    <property type="entry name" value="ABC transporter transmembrane region"/>
    <property type="match status" value="1"/>
</dbReference>
<reference evidence="13 14" key="1">
    <citation type="journal article" date="2021" name="MBio">
        <title>A New Model Trypanosomatid, Novymonas esmeraldas: Genomic Perception of Its 'Candidatus Pandoraea novymonadis' Endosymbiont.</title>
        <authorList>
            <person name="Zakharova A."/>
            <person name="Saura A."/>
            <person name="Butenko A."/>
            <person name="Podesvova L."/>
            <person name="Warmusova S."/>
            <person name="Kostygov A.Y."/>
            <person name="Nenarokova A."/>
            <person name="Lukes J."/>
            <person name="Opperdoes F.R."/>
            <person name="Yurchenko V."/>
        </authorList>
    </citation>
    <scope>NUCLEOTIDE SEQUENCE [LARGE SCALE GENOMIC DNA]</scope>
    <source>
        <strain evidence="13 14">E262AT.01</strain>
    </source>
</reference>
<dbReference type="InterPro" id="IPR017871">
    <property type="entry name" value="ABC_transporter-like_CS"/>
</dbReference>
<keyword evidence="4" id="KW-0547">Nucleotide-binding</keyword>
<protein>
    <submittedName>
        <fullName evidence="13">Pentamidine resistance protein 1</fullName>
    </submittedName>
</protein>
<feature type="transmembrane region" description="Helical" evidence="10">
    <location>
        <begin position="123"/>
        <end position="143"/>
    </location>
</feature>
<dbReference type="Pfam" id="PF00005">
    <property type="entry name" value="ABC_tran"/>
    <property type="match status" value="1"/>
</dbReference>
<evidence type="ECO:0000256" key="1">
    <source>
        <dbReference type="ARBA" id="ARBA00004141"/>
    </source>
</evidence>
<organism evidence="13 14">
    <name type="scientific">Novymonas esmeraldas</name>
    <dbReference type="NCBI Taxonomy" id="1808958"/>
    <lineage>
        <taxon>Eukaryota</taxon>
        <taxon>Discoba</taxon>
        <taxon>Euglenozoa</taxon>
        <taxon>Kinetoplastea</taxon>
        <taxon>Metakinetoplastina</taxon>
        <taxon>Trypanosomatida</taxon>
        <taxon>Trypanosomatidae</taxon>
        <taxon>Novymonas</taxon>
    </lineage>
</organism>
<dbReference type="CDD" id="cd03244">
    <property type="entry name" value="ABCC_MRP_domain2"/>
    <property type="match status" value="1"/>
</dbReference>
<evidence type="ECO:0000256" key="3">
    <source>
        <dbReference type="ARBA" id="ARBA00022692"/>
    </source>
</evidence>
<dbReference type="GO" id="GO:0016020">
    <property type="term" value="C:membrane"/>
    <property type="evidence" value="ECO:0007669"/>
    <property type="project" value="UniProtKB-SubCell"/>
</dbReference>
<dbReference type="InterPro" id="IPR003439">
    <property type="entry name" value="ABC_transporter-like_ATP-bd"/>
</dbReference>
<dbReference type="GO" id="GO:0005524">
    <property type="term" value="F:ATP binding"/>
    <property type="evidence" value="ECO:0007669"/>
    <property type="project" value="UniProtKB-KW"/>
</dbReference>
<dbReference type="FunFam" id="1.20.1560.10:FF:000010">
    <property type="entry name" value="Multidrug resistance-associated ABC transporter"/>
    <property type="match status" value="1"/>
</dbReference>
<dbReference type="Gene3D" id="1.20.1560.10">
    <property type="entry name" value="ABC transporter type 1, transmembrane domain"/>
    <property type="match status" value="1"/>
</dbReference>
<dbReference type="Pfam" id="PF00664">
    <property type="entry name" value="ABC_membrane"/>
    <property type="match status" value="1"/>
</dbReference>
<comment type="subcellular location">
    <subcellularLocation>
        <location evidence="1">Membrane</location>
        <topology evidence="1">Multi-pass membrane protein</topology>
    </subcellularLocation>
</comment>
<dbReference type="PROSITE" id="PS50929">
    <property type="entry name" value="ABC_TM1F"/>
    <property type="match status" value="1"/>
</dbReference>
<dbReference type="GO" id="GO:0016887">
    <property type="term" value="F:ATP hydrolysis activity"/>
    <property type="evidence" value="ECO:0007669"/>
    <property type="project" value="InterPro"/>
</dbReference>
<evidence type="ECO:0000256" key="4">
    <source>
        <dbReference type="ARBA" id="ARBA00022741"/>
    </source>
</evidence>
<feature type="transmembrane region" description="Helical" evidence="10">
    <location>
        <begin position="252"/>
        <end position="274"/>
    </location>
</feature>
<dbReference type="PANTHER" id="PTHR24223:SF415">
    <property type="entry name" value="FI20190P1"/>
    <property type="match status" value="1"/>
</dbReference>
<keyword evidence="2" id="KW-0813">Transport</keyword>
<sequence>MHVVAKADHVVALSGGRVEFSGSSADFMRTPLYASLVAAAAAAADHESGKAAGAGDGDAAAAGEAVKAPQRPSGEKAAAAEDATGASAAATTLTTREEKARGAVPLGTYMVYLRYCGGRRTGVIVLLVYLVTELIAMSSNVWLSMWATNAATNAASDDTRAYLAVYLSLVLVGTAGSPLRFTLIFTAMRRGCVALHRGILRAVAVGTMEFFDTTPMGRIMTRFSRDIDLVDNGLQMTMQGTLECLFSITSSMLITIVSQPIVLVVLVPVLSFYYRLMIFYNSANREARRYTSVMKSPVFTLLTELTTGIDTIQSFGKMSVVMAEALDRLDVVYSCTQLENAMRQWLAVRIELLSNLIVTAITLAGVVSAVTGFGASNIGLVSLSLTMAMQTTGELNWLVRMVATVEADMNSVERLQYYMDHTAKEDMPTIDEEVAALAARAEEGADATGTVVVEPAGPAGAVTQAVQAGSLVFDGVQMRYREGLPLVLRDVSFRIAPREKVGVVGRTGSGKSTLLLTFLRMVEVCGGSIAVNGRAIGAYGLRELRRQFSMIPQDPVLFDGTVRLNVDPFLEASAAEVWAALELVGLRERVAAEAEGIDSRVLEGGSNYSVGQRQLMCMARALLKKGSGFILMDEATANIDPALDRQIQTTVMSAFAAYTVITIAHRLHTVAQYDKIIVMDHGVVAEMGSPRELSERPGSVFRGMVEALGPSESARVMQLMAASGSSAAPR</sequence>
<dbReference type="AlphaFoldDB" id="A0AAW0F026"/>
<feature type="transmembrane region" description="Helical" evidence="10">
    <location>
        <begin position="199"/>
        <end position="220"/>
    </location>
</feature>
<evidence type="ECO:0000256" key="6">
    <source>
        <dbReference type="ARBA" id="ARBA00022989"/>
    </source>
</evidence>
<gene>
    <name evidence="13" type="ORF">NESM_000914200</name>
</gene>
<evidence type="ECO:0000259" key="12">
    <source>
        <dbReference type="PROSITE" id="PS50929"/>
    </source>
</evidence>
<dbReference type="Proteomes" id="UP001430356">
    <property type="component" value="Unassembled WGS sequence"/>
</dbReference>
<feature type="region of interest" description="Disordered" evidence="9">
    <location>
        <begin position="62"/>
        <end position="83"/>
    </location>
</feature>
<dbReference type="InterPro" id="IPR027417">
    <property type="entry name" value="P-loop_NTPase"/>
</dbReference>
<dbReference type="EMBL" id="JAECZO010000343">
    <property type="protein sequence ID" value="KAK7199404.1"/>
    <property type="molecule type" value="Genomic_DNA"/>
</dbReference>
<accession>A0AAW0F026</accession>
<feature type="domain" description="ABC transmembrane type-1" evidence="12">
    <location>
        <begin position="123"/>
        <end position="407"/>
    </location>
</feature>
<keyword evidence="14" id="KW-1185">Reference proteome</keyword>
<evidence type="ECO:0000256" key="9">
    <source>
        <dbReference type="SAM" id="MobiDB-lite"/>
    </source>
</evidence>
<dbReference type="CDD" id="cd18580">
    <property type="entry name" value="ABC_6TM_ABCC_D2"/>
    <property type="match status" value="1"/>
</dbReference>
<dbReference type="InterPro" id="IPR044726">
    <property type="entry name" value="ABCC_6TM_D2"/>
</dbReference>
<feature type="transmembrane region" description="Helical" evidence="10">
    <location>
        <begin position="163"/>
        <end position="187"/>
    </location>
</feature>
<keyword evidence="8" id="KW-0325">Glycoprotein</keyword>
<comment type="caution">
    <text evidence="13">The sequence shown here is derived from an EMBL/GenBank/DDBJ whole genome shotgun (WGS) entry which is preliminary data.</text>
</comment>
<proteinExistence type="predicted"/>
<evidence type="ECO:0000256" key="7">
    <source>
        <dbReference type="ARBA" id="ARBA00023136"/>
    </source>
</evidence>
<keyword evidence="5" id="KW-0067">ATP-binding</keyword>
<dbReference type="InterPro" id="IPR050173">
    <property type="entry name" value="ABC_transporter_C-like"/>
</dbReference>
<feature type="transmembrane region" description="Helical" evidence="10">
    <location>
        <begin position="352"/>
        <end position="375"/>
    </location>
</feature>
<keyword evidence="7 10" id="KW-0472">Membrane</keyword>
<evidence type="ECO:0000259" key="11">
    <source>
        <dbReference type="PROSITE" id="PS50893"/>
    </source>
</evidence>
<dbReference type="SUPFAM" id="SSF52540">
    <property type="entry name" value="P-loop containing nucleoside triphosphate hydrolases"/>
    <property type="match status" value="1"/>
</dbReference>
<dbReference type="PROSITE" id="PS50893">
    <property type="entry name" value="ABC_TRANSPORTER_2"/>
    <property type="match status" value="1"/>
</dbReference>
<evidence type="ECO:0000313" key="13">
    <source>
        <dbReference type="EMBL" id="KAK7199404.1"/>
    </source>
</evidence>
<dbReference type="InterPro" id="IPR003593">
    <property type="entry name" value="AAA+_ATPase"/>
</dbReference>
<dbReference type="GO" id="GO:0140359">
    <property type="term" value="F:ABC-type transporter activity"/>
    <property type="evidence" value="ECO:0007669"/>
    <property type="project" value="InterPro"/>
</dbReference>
<evidence type="ECO:0000313" key="14">
    <source>
        <dbReference type="Proteomes" id="UP001430356"/>
    </source>
</evidence>
<evidence type="ECO:0000256" key="2">
    <source>
        <dbReference type="ARBA" id="ARBA00022448"/>
    </source>
</evidence>
<keyword evidence="6 10" id="KW-1133">Transmembrane helix</keyword>
<dbReference type="PANTHER" id="PTHR24223">
    <property type="entry name" value="ATP-BINDING CASSETTE SUB-FAMILY C"/>
    <property type="match status" value="1"/>
</dbReference>
<dbReference type="FunFam" id="3.40.50.300:FF:000630">
    <property type="entry name" value="ATP-binding cassette (ABC) transporter, putative"/>
    <property type="match status" value="1"/>
</dbReference>
<feature type="domain" description="ABC transporter" evidence="11">
    <location>
        <begin position="471"/>
        <end position="706"/>
    </location>
</feature>
<keyword evidence="3 10" id="KW-0812">Transmembrane</keyword>
<dbReference type="SMART" id="SM00382">
    <property type="entry name" value="AAA"/>
    <property type="match status" value="1"/>
</dbReference>
<dbReference type="InterPro" id="IPR036640">
    <property type="entry name" value="ABC1_TM_sf"/>
</dbReference>
<evidence type="ECO:0000256" key="10">
    <source>
        <dbReference type="SAM" id="Phobius"/>
    </source>
</evidence>
<dbReference type="Gene3D" id="3.40.50.300">
    <property type="entry name" value="P-loop containing nucleotide triphosphate hydrolases"/>
    <property type="match status" value="1"/>
</dbReference>
<dbReference type="PROSITE" id="PS00211">
    <property type="entry name" value="ABC_TRANSPORTER_1"/>
    <property type="match status" value="1"/>
</dbReference>
<name>A0AAW0F026_9TRYP</name>